<dbReference type="PANTHER" id="PTHR36844:SF1">
    <property type="entry name" value="PROTEASE PRSW"/>
    <property type="match status" value="1"/>
</dbReference>
<proteinExistence type="predicted"/>
<feature type="transmembrane region" description="Helical" evidence="2">
    <location>
        <begin position="111"/>
        <end position="137"/>
    </location>
</feature>
<evidence type="ECO:0000313" key="4">
    <source>
        <dbReference type="Proteomes" id="UP000646749"/>
    </source>
</evidence>
<organism evidence="3 4">
    <name type="scientific">Plantactinospora endophytica</name>
    <dbReference type="NCBI Taxonomy" id="673535"/>
    <lineage>
        <taxon>Bacteria</taxon>
        <taxon>Bacillati</taxon>
        <taxon>Actinomycetota</taxon>
        <taxon>Actinomycetes</taxon>
        <taxon>Micromonosporales</taxon>
        <taxon>Micromonosporaceae</taxon>
        <taxon>Plantactinospora</taxon>
    </lineage>
</organism>
<dbReference type="Proteomes" id="UP000646749">
    <property type="component" value="Unassembled WGS sequence"/>
</dbReference>
<feature type="transmembrane region" description="Helical" evidence="2">
    <location>
        <begin position="20"/>
        <end position="38"/>
    </location>
</feature>
<feature type="compositionally biased region" description="Pro residues" evidence="1">
    <location>
        <begin position="471"/>
        <end position="482"/>
    </location>
</feature>
<evidence type="ECO:0008006" key="5">
    <source>
        <dbReference type="Google" id="ProtNLM"/>
    </source>
</evidence>
<protein>
    <recommendedName>
        <fullName evidence="5">PrsW family intramembrane metalloprotease</fullName>
    </recommendedName>
</protein>
<comment type="caution">
    <text evidence="3">The sequence shown here is derived from an EMBL/GenBank/DDBJ whole genome shotgun (WGS) entry which is preliminary data.</text>
</comment>
<feature type="transmembrane region" description="Helical" evidence="2">
    <location>
        <begin position="50"/>
        <end position="70"/>
    </location>
</feature>
<keyword evidence="4" id="KW-1185">Reference proteome</keyword>
<keyword evidence="2" id="KW-0472">Membrane</keyword>
<sequence>MSTPPQVEATPDERSLVRRLIAIGAITLIVVCAVLMAWELVSPAGVTPPLIGLGAAALPVPVLVACFLWLDRYDPEPIRYLAFCLAWGAAVSTFCALRTNTFASETLELPLPVVGVLVAPFIEELTKALGPLLLLLYQRRKWSGITDGIVYCGLSAVGFAMVENILYFGLHGYAEGVDQYGPATGAQNVFGIFILRVLISGFAHPLFTAMTGIGLGIAVRSASRPIRILAPLAGLLLAMILHGTWNGAATLTQVVGEPLILLYSYLGLMVPIFLGVVGLAVWVRSWEGRLTQRRLPDYVSTGWLTPPELAALGTLGRRHAARRWARRVAGDEGLKAMRAFQVAATRLALLRDGLVRGLESRPGQLARRQGEERRLLDALQASRRVFVGRDPQTPAGIWDGTRYHLAFPDGSRRTLPAPAEPVVPIPVVLVAPPRPPAPVGPAYPGPYPGTPGPYGGPPGPYPGTPGQYPGTPGPYGGPPAPGAGPGGAWPYPR</sequence>
<dbReference type="PANTHER" id="PTHR36844">
    <property type="entry name" value="PROTEASE PRSW"/>
    <property type="match status" value="1"/>
</dbReference>
<feature type="transmembrane region" description="Helical" evidence="2">
    <location>
        <begin position="260"/>
        <end position="283"/>
    </location>
</feature>
<evidence type="ECO:0000313" key="3">
    <source>
        <dbReference type="EMBL" id="GIG85386.1"/>
    </source>
</evidence>
<reference evidence="3 4" key="1">
    <citation type="submission" date="2021-01" db="EMBL/GenBank/DDBJ databases">
        <title>Whole genome shotgun sequence of Plantactinospora endophytica NBRC 110450.</title>
        <authorList>
            <person name="Komaki H."/>
            <person name="Tamura T."/>
        </authorList>
    </citation>
    <scope>NUCLEOTIDE SEQUENCE [LARGE SCALE GENOMIC DNA]</scope>
    <source>
        <strain evidence="3 4">NBRC 110450</strain>
    </source>
</reference>
<dbReference type="Pfam" id="PF13367">
    <property type="entry name" value="PrsW-protease"/>
    <property type="match status" value="1"/>
</dbReference>
<evidence type="ECO:0000256" key="2">
    <source>
        <dbReference type="SAM" id="Phobius"/>
    </source>
</evidence>
<accession>A0ABQ4DSG7</accession>
<keyword evidence="2" id="KW-0812">Transmembrane</keyword>
<keyword evidence="2" id="KW-1133">Transmembrane helix</keyword>
<feature type="compositionally biased region" description="Pro residues" evidence="1">
    <location>
        <begin position="441"/>
        <end position="463"/>
    </location>
</feature>
<feature type="region of interest" description="Disordered" evidence="1">
    <location>
        <begin position="441"/>
        <end position="493"/>
    </location>
</feature>
<evidence type="ECO:0000256" key="1">
    <source>
        <dbReference type="SAM" id="MobiDB-lite"/>
    </source>
</evidence>
<feature type="transmembrane region" description="Helical" evidence="2">
    <location>
        <begin position="77"/>
        <end position="99"/>
    </location>
</feature>
<dbReference type="InterPro" id="IPR026898">
    <property type="entry name" value="PrsW"/>
</dbReference>
<feature type="transmembrane region" description="Helical" evidence="2">
    <location>
        <begin position="190"/>
        <end position="216"/>
    </location>
</feature>
<feature type="transmembrane region" description="Helical" evidence="2">
    <location>
        <begin position="228"/>
        <end position="248"/>
    </location>
</feature>
<name>A0ABQ4DSG7_9ACTN</name>
<gene>
    <name evidence="3" type="ORF">Pen02_03220</name>
</gene>
<feature type="transmembrane region" description="Helical" evidence="2">
    <location>
        <begin position="149"/>
        <end position="170"/>
    </location>
</feature>
<dbReference type="EMBL" id="BONW01000001">
    <property type="protein sequence ID" value="GIG85386.1"/>
    <property type="molecule type" value="Genomic_DNA"/>
</dbReference>